<reference evidence="2 3" key="1">
    <citation type="submission" date="2016-03" db="EMBL/GenBank/DDBJ databases">
        <authorList>
            <person name="Ploux O."/>
        </authorList>
    </citation>
    <scope>NUCLEOTIDE SEQUENCE [LARGE SCALE GENOMIC DNA]</scope>
    <source>
        <strain evidence="2 3">UAMH 11012</strain>
    </source>
</reference>
<sequence>MRTVYSTSSLIFSPVFRSHRPLGACQERQVEHASRIISKQQVHRRFFQLQAQTSKSPFRSLRQSTSTILYAPLRSPYTRPLIRVLTLLPGHDAHLVEAVLEEVSLSDEVLYEAVSYCWGDPQDVSTITCNGNKLLVPRRLETALRNMRYPDRPRVLWADAICINQSDLAERESQVKLMRRIFSRAQRTLIFLGSEDEKHQQKLSMFASATIKMGVSIFSRRVAVATSPQVRVWDAGGSHPRILAPFSNEFYHELIGMLRGSWFRRAWVVQEVAVSSKATIFWGNARYDWEDVIRALKFMSKANFPLAFIVTLENISAIEEERMFYIGGYNKLSGVLLRHQRCLATDPRDKVYSFCGLVETSSKRPPPVRITYKDDVAVVYQEVALQILEQDLSLDLLSRPPSSTKSNLKDLPSWVPDWSISSASNLTYAWGHGPLSLAGTELAGSNRTPRFYAAGGTKYEQKSPRKDGTLEVEGYNLDKIIDVGPVFEGVQIPTSVQSFPGIVREWIKCIHSLLRARNVFTRWQQVANVRSSSPYITGETMREAFLQTVSVAEIHDSERIRVELDLWERGSRFPFGLPYSAFVFVRNFLMNRPWLLFEIQGRYALQRRVVRTEGGYFGLASRDADVGDFVVLCKGSSVPLVFRGRGEDKDSFCLVGDVYVHGIMKGEVFREGKCHSMLLR</sequence>
<dbReference type="STRING" id="576137.A0A1L7XFX2"/>
<proteinExistence type="predicted"/>
<feature type="domain" description="Heterokaryon incompatibility" evidence="1">
    <location>
        <begin position="111"/>
        <end position="271"/>
    </location>
</feature>
<dbReference type="Proteomes" id="UP000184330">
    <property type="component" value="Unassembled WGS sequence"/>
</dbReference>
<gene>
    <name evidence="2" type="ORF">PAC_13840</name>
</gene>
<dbReference type="InterPro" id="IPR052895">
    <property type="entry name" value="HetReg/Transcr_Mod"/>
</dbReference>
<accession>A0A1L7XFX2</accession>
<dbReference type="EMBL" id="FJOG01000025">
    <property type="protein sequence ID" value="CZR63943.1"/>
    <property type="molecule type" value="Genomic_DNA"/>
</dbReference>
<evidence type="ECO:0000259" key="1">
    <source>
        <dbReference type="Pfam" id="PF06985"/>
    </source>
</evidence>
<dbReference type="Pfam" id="PF26639">
    <property type="entry name" value="Het-6_barrel"/>
    <property type="match status" value="1"/>
</dbReference>
<evidence type="ECO:0000313" key="3">
    <source>
        <dbReference type="Proteomes" id="UP000184330"/>
    </source>
</evidence>
<dbReference type="PANTHER" id="PTHR24148:SF82">
    <property type="entry name" value="HETEROKARYON INCOMPATIBILITY DOMAIN-CONTAINING PROTEIN"/>
    <property type="match status" value="1"/>
</dbReference>
<keyword evidence="3" id="KW-1185">Reference proteome</keyword>
<dbReference type="OrthoDB" id="2157530at2759"/>
<name>A0A1L7XFX2_9HELO</name>
<dbReference type="InterPro" id="IPR010730">
    <property type="entry name" value="HET"/>
</dbReference>
<organism evidence="2 3">
    <name type="scientific">Phialocephala subalpina</name>
    <dbReference type="NCBI Taxonomy" id="576137"/>
    <lineage>
        <taxon>Eukaryota</taxon>
        <taxon>Fungi</taxon>
        <taxon>Dikarya</taxon>
        <taxon>Ascomycota</taxon>
        <taxon>Pezizomycotina</taxon>
        <taxon>Leotiomycetes</taxon>
        <taxon>Helotiales</taxon>
        <taxon>Mollisiaceae</taxon>
        <taxon>Phialocephala</taxon>
        <taxon>Phialocephala fortinii species complex</taxon>
    </lineage>
</organism>
<dbReference type="AlphaFoldDB" id="A0A1L7XFX2"/>
<protein>
    <recommendedName>
        <fullName evidence="1">Heterokaryon incompatibility domain-containing protein</fullName>
    </recommendedName>
</protein>
<dbReference type="PANTHER" id="PTHR24148">
    <property type="entry name" value="ANKYRIN REPEAT DOMAIN-CONTAINING PROTEIN 39 HOMOLOG-RELATED"/>
    <property type="match status" value="1"/>
</dbReference>
<dbReference type="Pfam" id="PF06985">
    <property type="entry name" value="HET"/>
    <property type="match status" value="1"/>
</dbReference>
<evidence type="ECO:0000313" key="2">
    <source>
        <dbReference type="EMBL" id="CZR63943.1"/>
    </source>
</evidence>